<dbReference type="OrthoDB" id="9784036at2"/>
<dbReference type="SUPFAM" id="SSF53474">
    <property type="entry name" value="alpha/beta-Hydrolases"/>
    <property type="match status" value="1"/>
</dbReference>
<proteinExistence type="inferred from homology"/>
<dbReference type="InterPro" id="IPR052558">
    <property type="entry name" value="Siderophore_Hydrolase_D"/>
</dbReference>
<organism evidence="3 4">
    <name type="scientific">Paenibacillus lutrae</name>
    <dbReference type="NCBI Taxonomy" id="2078573"/>
    <lineage>
        <taxon>Bacteria</taxon>
        <taxon>Bacillati</taxon>
        <taxon>Bacillota</taxon>
        <taxon>Bacilli</taxon>
        <taxon>Bacillales</taxon>
        <taxon>Paenibacillaceae</taxon>
        <taxon>Paenibacillus</taxon>
    </lineage>
</organism>
<evidence type="ECO:0000256" key="2">
    <source>
        <dbReference type="ARBA" id="ARBA00022801"/>
    </source>
</evidence>
<dbReference type="AlphaFoldDB" id="A0A7X3FEY6"/>
<keyword evidence="4" id="KW-1185">Reference proteome</keyword>
<evidence type="ECO:0000313" key="4">
    <source>
        <dbReference type="Proteomes" id="UP000490800"/>
    </source>
</evidence>
<sequence length="289" mass="32306">MSEMNLEAGAIGRYAAVDVKQSVTMPRSQQITLFSRANNREYRIFIAVPESAPPAEGFPVIYLLDANSVFATMVEAVRLQSRAPDKTGAAAAVVVGIGYPADSPFHPFRHYDYTRSIAHEELPFKPPGGEWPEHGGAEAFMTFILEELKPLIGQKYSINTKRQTIFGHSLGGLFVLHMLYARPEAFQYYIAGSPSIHWNKRILEEEERIFAAALRQSPQPVRLYIGVGEMEKSHHTGMVKLAEQLCERLLKLSLHGVHCEYKEFEGEGHISVLPALISRAVRFALKAEP</sequence>
<keyword evidence="2" id="KW-0378">Hydrolase</keyword>
<dbReference type="InterPro" id="IPR000801">
    <property type="entry name" value="Esterase-like"/>
</dbReference>
<dbReference type="RefSeq" id="WP_157332540.1">
    <property type="nucleotide sequence ID" value="NZ_RHLK01000001.1"/>
</dbReference>
<comment type="similarity">
    <text evidence="1">Belongs to the esterase D family.</text>
</comment>
<dbReference type="PANTHER" id="PTHR40841:SF2">
    <property type="entry name" value="SIDEROPHORE-DEGRADING ESTERASE (EUROFUNG)"/>
    <property type="match status" value="1"/>
</dbReference>
<dbReference type="Proteomes" id="UP000490800">
    <property type="component" value="Unassembled WGS sequence"/>
</dbReference>
<accession>A0A7X3FEY6</accession>
<evidence type="ECO:0000256" key="1">
    <source>
        <dbReference type="ARBA" id="ARBA00005622"/>
    </source>
</evidence>
<comment type="caution">
    <text evidence="3">The sequence shown here is derived from an EMBL/GenBank/DDBJ whole genome shotgun (WGS) entry which is preliminary data.</text>
</comment>
<dbReference type="EMBL" id="RHLK01000001">
    <property type="protein sequence ID" value="MVO98394.1"/>
    <property type="molecule type" value="Genomic_DNA"/>
</dbReference>
<dbReference type="Pfam" id="PF00756">
    <property type="entry name" value="Esterase"/>
    <property type="match status" value="1"/>
</dbReference>
<dbReference type="PANTHER" id="PTHR40841">
    <property type="entry name" value="SIDEROPHORE TRIACETYLFUSARININE C ESTERASE"/>
    <property type="match status" value="1"/>
</dbReference>
<reference evidence="3 4" key="1">
    <citation type="journal article" date="2019" name="Microorganisms">
        <title>Paenibacillus lutrae sp. nov., A Chitinolytic Species Isolated from A River Otter in Castril Natural Park, Granada, Spain.</title>
        <authorList>
            <person name="Rodriguez M."/>
            <person name="Reina J.C."/>
            <person name="Bejar V."/>
            <person name="Llamas I."/>
        </authorList>
    </citation>
    <scope>NUCLEOTIDE SEQUENCE [LARGE SCALE GENOMIC DNA]</scope>
    <source>
        <strain evidence="3 4">N10</strain>
    </source>
</reference>
<protein>
    <submittedName>
        <fullName evidence="3">Prolyl oligopeptidase family serine peptidase</fullName>
    </submittedName>
</protein>
<gene>
    <name evidence="3" type="ORF">EDM21_02395</name>
</gene>
<name>A0A7X3FEY6_9BACL</name>
<dbReference type="Gene3D" id="3.40.50.1820">
    <property type="entry name" value="alpha/beta hydrolase"/>
    <property type="match status" value="1"/>
</dbReference>
<evidence type="ECO:0000313" key="3">
    <source>
        <dbReference type="EMBL" id="MVO98394.1"/>
    </source>
</evidence>
<dbReference type="GO" id="GO:0016788">
    <property type="term" value="F:hydrolase activity, acting on ester bonds"/>
    <property type="evidence" value="ECO:0007669"/>
    <property type="project" value="TreeGrafter"/>
</dbReference>
<dbReference type="InterPro" id="IPR029058">
    <property type="entry name" value="AB_hydrolase_fold"/>
</dbReference>